<feature type="signal peptide" evidence="2">
    <location>
        <begin position="1"/>
        <end position="28"/>
    </location>
</feature>
<keyword evidence="2" id="KW-0732">Signal</keyword>
<evidence type="ECO:0000259" key="3">
    <source>
        <dbReference type="Pfam" id="PF18914"/>
    </source>
</evidence>
<feature type="region of interest" description="Disordered" evidence="1">
    <location>
        <begin position="259"/>
        <end position="363"/>
    </location>
</feature>
<gene>
    <name evidence="4" type="ORF">GGQ66_002609</name>
</gene>
<feature type="compositionally biased region" description="Pro residues" evidence="1">
    <location>
        <begin position="297"/>
        <end position="327"/>
    </location>
</feature>
<reference evidence="4 5" key="1">
    <citation type="submission" date="2020-08" db="EMBL/GenBank/DDBJ databases">
        <title>Genomic Encyclopedia of Type Strains, Phase IV (KMG-IV): sequencing the most valuable type-strain genomes for metagenomic binning, comparative biology and taxonomic classification.</title>
        <authorList>
            <person name="Goeker M."/>
        </authorList>
    </citation>
    <scope>NUCLEOTIDE SEQUENCE [LARGE SCALE GENOMIC DNA]</scope>
    <source>
        <strain evidence="4 5">DSM 26385</strain>
    </source>
</reference>
<evidence type="ECO:0000256" key="2">
    <source>
        <dbReference type="SAM" id="SignalP"/>
    </source>
</evidence>
<evidence type="ECO:0000313" key="4">
    <source>
        <dbReference type="EMBL" id="MBB4104041.1"/>
    </source>
</evidence>
<name>A0A7W6K4C0_9HYPH</name>
<sequence length="363" mass="37815">MSGVRLSRRLFLQAAAFLLPMGASRVLADAPKPLPVDHGIGGTGMPIRRRGGEDQGIGGTGVFGRIRKFGSIYVNDLRIHYPPDVVVFIDGRRAGVEAMRIGHVVRAALSGTASRPQTQRIDITSEVIGPIEQVGAETMTVLSQRIDLRTAAYRPKLKPGMTVAVFGIRAPDGQIVASRVETRPRSARWIVRGVVERAGGRLRIGGLTIDRPAGALAGHRVEAEIARAARGLVLRRITEEILVPGLGSGRVIVETVRSSGEGGLRSGPSRGQPMEPGYFNLSIGPDGRAGPMQGMPGPGPGLGPGPGPNGGPYPGGHPPPGGPPPGRHPFEGGFFEGRHPPGPPGGRAPPGPPGGRGPPPGRR</sequence>
<protein>
    <recommendedName>
        <fullName evidence="3">DUF5666 domain-containing protein</fullName>
    </recommendedName>
</protein>
<dbReference type="EMBL" id="JACIDU010000009">
    <property type="protein sequence ID" value="MBB4104041.1"/>
    <property type="molecule type" value="Genomic_DNA"/>
</dbReference>
<evidence type="ECO:0000256" key="1">
    <source>
        <dbReference type="SAM" id="MobiDB-lite"/>
    </source>
</evidence>
<feature type="domain" description="DUF5666" evidence="3">
    <location>
        <begin position="129"/>
        <end position="181"/>
    </location>
</feature>
<dbReference type="RefSeq" id="WP_183793126.1">
    <property type="nucleotide sequence ID" value="NZ_JACIDU010000009.1"/>
</dbReference>
<evidence type="ECO:0000313" key="5">
    <source>
        <dbReference type="Proteomes" id="UP000584824"/>
    </source>
</evidence>
<dbReference type="InterPro" id="IPR043724">
    <property type="entry name" value="DUF5666"/>
</dbReference>
<dbReference type="Pfam" id="PF18914">
    <property type="entry name" value="DUF5666"/>
    <property type="match status" value="1"/>
</dbReference>
<proteinExistence type="predicted"/>
<organism evidence="4 5">
    <name type="scientific">Allorhizobium borbori</name>
    <dbReference type="NCBI Taxonomy" id="485907"/>
    <lineage>
        <taxon>Bacteria</taxon>
        <taxon>Pseudomonadati</taxon>
        <taxon>Pseudomonadota</taxon>
        <taxon>Alphaproteobacteria</taxon>
        <taxon>Hyphomicrobiales</taxon>
        <taxon>Rhizobiaceae</taxon>
        <taxon>Rhizobium/Agrobacterium group</taxon>
        <taxon>Allorhizobium</taxon>
    </lineage>
</organism>
<feature type="compositionally biased region" description="Pro residues" evidence="1">
    <location>
        <begin position="340"/>
        <end position="363"/>
    </location>
</feature>
<dbReference type="AlphaFoldDB" id="A0A7W6K4C0"/>
<comment type="caution">
    <text evidence="4">The sequence shown here is derived from an EMBL/GenBank/DDBJ whole genome shotgun (WGS) entry which is preliminary data.</text>
</comment>
<keyword evidence="5" id="KW-1185">Reference proteome</keyword>
<accession>A0A7W6K4C0</accession>
<feature type="chain" id="PRO_5031398916" description="DUF5666 domain-containing protein" evidence="2">
    <location>
        <begin position="29"/>
        <end position="363"/>
    </location>
</feature>
<dbReference type="Proteomes" id="UP000584824">
    <property type="component" value="Unassembled WGS sequence"/>
</dbReference>